<evidence type="ECO:0000313" key="3">
    <source>
        <dbReference type="Proteomes" id="UP000042958"/>
    </source>
</evidence>
<reference evidence="3" key="1">
    <citation type="journal article" date="2015" name="Genome Announc.">
        <title>Draft genome sequence of the fungus Penicillium brasilianum MG11.</title>
        <authorList>
            <person name="Horn F."/>
            <person name="Linde J."/>
            <person name="Mattern D.J."/>
            <person name="Walther G."/>
            <person name="Guthke R."/>
            <person name="Brakhage A.A."/>
            <person name="Valiante V."/>
        </authorList>
    </citation>
    <scope>NUCLEOTIDE SEQUENCE [LARGE SCALE GENOMIC DNA]</scope>
    <source>
        <strain evidence="3">MG11</strain>
    </source>
</reference>
<protein>
    <submittedName>
        <fullName evidence="2">Uncharacterized protein</fullName>
    </submittedName>
</protein>
<feature type="signal peptide" evidence="1">
    <location>
        <begin position="1"/>
        <end position="21"/>
    </location>
</feature>
<sequence length="115" mass="12525">MYFATILASAIALAGAASAAANPNHRYAQLRLWGEPECATLNLGEEGIYGDQLAQCNPLDENDVVRSVSFEAADAGCTLYIYSDLQCHLNKQEVTVQTCLSGSAYYRSYELFCDV</sequence>
<dbReference type="Proteomes" id="UP000042958">
    <property type="component" value="Unassembled WGS sequence"/>
</dbReference>
<accession>A0A0F7VA92</accession>
<dbReference type="AlphaFoldDB" id="A0A0F7VA92"/>
<keyword evidence="1" id="KW-0732">Signal</keyword>
<organism evidence="2 3">
    <name type="scientific">Penicillium brasilianum</name>
    <dbReference type="NCBI Taxonomy" id="104259"/>
    <lineage>
        <taxon>Eukaryota</taxon>
        <taxon>Fungi</taxon>
        <taxon>Dikarya</taxon>
        <taxon>Ascomycota</taxon>
        <taxon>Pezizomycotina</taxon>
        <taxon>Eurotiomycetes</taxon>
        <taxon>Eurotiomycetidae</taxon>
        <taxon>Eurotiales</taxon>
        <taxon>Aspergillaceae</taxon>
        <taxon>Penicillium</taxon>
    </lineage>
</organism>
<gene>
    <name evidence="2" type="ORF">PMG11_03535</name>
</gene>
<evidence type="ECO:0000256" key="1">
    <source>
        <dbReference type="SAM" id="SignalP"/>
    </source>
</evidence>
<keyword evidence="3" id="KW-1185">Reference proteome</keyword>
<dbReference type="OrthoDB" id="4691160at2759"/>
<feature type="chain" id="PRO_5002523876" evidence="1">
    <location>
        <begin position="22"/>
        <end position="115"/>
    </location>
</feature>
<name>A0A0F7VA92_PENBI</name>
<dbReference type="STRING" id="104259.A0A0F7VA92"/>
<proteinExistence type="predicted"/>
<evidence type="ECO:0000313" key="2">
    <source>
        <dbReference type="EMBL" id="CEO58833.1"/>
    </source>
</evidence>
<dbReference type="EMBL" id="CDHK01000003">
    <property type="protein sequence ID" value="CEO58833.1"/>
    <property type="molecule type" value="Genomic_DNA"/>
</dbReference>